<evidence type="ECO:0000256" key="2">
    <source>
        <dbReference type="ARBA" id="ARBA00023445"/>
    </source>
</evidence>
<proteinExistence type="inferred from homology"/>
<evidence type="ECO:0000313" key="5">
    <source>
        <dbReference type="Proteomes" id="UP000051249"/>
    </source>
</evidence>
<dbReference type="OrthoDB" id="9778052at2"/>
<feature type="domain" description="NAD-dependent epimerase/dehydratase" evidence="3">
    <location>
        <begin position="5"/>
        <end position="85"/>
    </location>
</feature>
<protein>
    <recommendedName>
        <fullName evidence="3">NAD-dependent epimerase/dehydratase domain-containing protein</fullName>
    </recommendedName>
</protein>
<comment type="similarity">
    <text evidence="2">Belongs to the NAD(P)-dependent epimerase/dehydratase family. Dihydroflavonol-4-reductase subfamily.</text>
</comment>
<dbReference type="EMBL" id="JQCQ01000012">
    <property type="protein sequence ID" value="KRO25295.1"/>
    <property type="molecule type" value="Genomic_DNA"/>
</dbReference>
<dbReference type="PATRIC" id="fig|480391.4.peg.242"/>
<sequence length="103" mass="11536">MNEKVLVTGGTGYIAKYIIADLLDEGFSVRTTMRSLKKKNNVIDGLAELNHFDTDKLEFVEADLTKDDGWSEAMQDINLVMHVASPLPLTMPKDENELIRPAK</sequence>
<accession>A0A0R2NHL2</accession>
<dbReference type="RefSeq" id="WP_057799047.1">
    <property type="nucleotide sequence ID" value="NZ_CP159610.1"/>
</dbReference>
<keyword evidence="1" id="KW-0560">Oxidoreductase</keyword>
<organism evidence="4 5">
    <name type="scientific">Pediococcus argentinicus</name>
    <dbReference type="NCBI Taxonomy" id="480391"/>
    <lineage>
        <taxon>Bacteria</taxon>
        <taxon>Bacillati</taxon>
        <taxon>Bacillota</taxon>
        <taxon>Bacilli</taxon>
        <taxon>Lactobacillales</taxon>
        <taxon>Lactobacillaceae</taxon>
        <taxon>Pediococcus</taxon>
    </lineage>
</organism>
<dbReference type="GO" id="GO:0016616">
    <property type="term" value="F:oxidoreductase activity, acting on the CH-OH group of donors, NAD or NADP as acceptor"/>
    <property type="evidence" value="ECO:0007669"/>
    <property type="project" value="TreeGrafter"/>
</dbReference>
<reference evidence="4 5" key="1">
    <citation type="journal article" date="2015" name="Genome Announc.">
        <title>Expanding the biotechnology potential of lactobacilli through comparative genomics of 213 strains and associated genera.</title>
        <authorList>
            <person name="Sun Z."/>
            <person name="Harris H.M."/>
            <person name="McCann A."/>
            <person name="Guo C."/>
            <person name="Argimon S."/>
            <person name="Zhang W."/>
            <person name="Yang X."/>
            <person name="Jeffery I.B."/>
            <person name="Cooney J.C."/>
            <person name="Kagawa T.F."/>
            <person name="Liu W."/>
            <person name="Song Y."/>
            <person name="Salvetti E."/>
            <person name="Wrobel A."/>
            <person name="Rasinkangas P."/>
            <person name="Parkhill J."/>
            <person name="Rea M.C."/>
            <person name="O'Sullivan O."/>
            <person name="Ritari J."/>
            <person name="Douillard F.P."/>
            <person name="Paul Ross R."/>
            <person name="Yang R."/>
            <person name="Briner A.E."/>
            <person name="Felis G.E."/>
            <person name="de Vos W.M."/>
            <person name="Barrangou R."/>
            <person name="Klaenhammer T.R."/>
            <person name="Caufield P.W."/>
            <person name="Cui Y."/>
            <person name="Zhang H."/>
            <person name="O'Toole P.W."/>
        </authorList>
    </citation>
    <scope>NUCLEOTIDE SEQUENCE [LARGE SCALE GENOMIC DNA]</scope>
    <source>
        <strain evidence="4 5">DSM 23026</strain>
    </source>
</reference>
<dbReference type="InterPro" id="IPR036291">
    <property type="entry name" value="NAD(P)-bd_dom_sf"/>
</dbReference>
<dbReference type="PANTHER" id="PTHR10366:SF564">
    <property type="entry name" value="STEROL-4-ALPHA-CARBOXYLATE 3-DEHYDROGENASE, DECARBOXYLATING"/>
    <property type="match status" value="1"/>
</dbReference>
<evidence type="ECO:0000313" key="4">
    <source>
        <dbReference type="EMBL" id="KRO25295.1"/>
    </source>
</evidence>
<dbReference type="InterPro" id="IPR050425">
    <property type="entry name" value="NAD(P)_dehydrat-like"/>
</dbReference>
<dbReference type="InterPro" id="IPR001509">
    <property type="entry name" value="Epimerase_deHydtase"/>
</dbReference>
<keyword evidence="5" id="KW-1185">Reference proteome</keyword>
<dbReference type="SUPFAM" id="SSF51735">
    <property type="entry name" value="NAD(P)-binding Rossmann-fold domains"/>
    <property type="match status" value="1"/>
</dbReference>
<dbReference type="Gene3D" id="3.40.50.720">
    <property type="entry name" value="NAD(P)-binding Rossmann-like Domain"/>
    <property type="match status" value="1"/>
</dbReference>
<evidence type="ECO:0000259" key="3">
    <source>
        <dbReference type="Pfam" id="PF01370"/>
    </source>
</evidence>
<dbReference type="PANTHER" id="PTHR10366">
    <property type="entry name" value="NAD DEPENDENT EPIMERASE/DEHYDRATASE"/>
    <property type="match status" value="1"/>
</dbReference>
<dbReference type="Proteomes" id="UP000051249">
    <property type="component" value="Unassembled WGS sequence"/>
</dbReference>
<comment type="caution">
    <text evidence="4">The sequence shown here is derived from an EMBL/GenBank/DDBJ whole genome shotgun (WGS) entry which is preliminary data.</text>
</comment>
<dbReference type="AlphaFoldDB" id="A0A0R2NHL2"/>
<name>A0A0R2NHL2_9LACO</name>
<evidence type="ECO:0000256" key="1">
    <source>
        <dbReference type="ARBA" id="ARBA00023002"/>
    </source>
</evidence>
<dbReference type="Pfam" id="PF01370">
    <property type="entry name" value="Epimerase"/>
    <property type="match status" value="1"/>
</dbReference>
<gene>
    <name evidence="4" type="ORF">IV88_GL000239</name>
</gene>